<dbReference type="InterPro" id="IPR003604">
    <property type="entry name" value="Matrin/U1-like-C_Znf_C2H2"/>
</dbReference>
<keyword evidence="1" id="KW-0479">Metal-binding</keyword>
<evidence type="ECO:0000256" key="2">
    <source>
        <dbReference type="ARBA" id="ARBA00022771"/>
    </source>
</evidence>
<feature type="domain" description="U1-type" evidence="5">
    <location>
        <begin position="103"/>
        <end position="137"/>
    </location>
</feature>
<dbReference type="InterPro" id="IPR013087">
    <property type="entry name" value="Znf_C2H2_type"/>
</dbReference>
<feature type="non-terminal residue" evidence="7">
    <location>
        <position position="1"/>
    </location>
</feature>
<keyword evidence="3" id="KW-0862">Zinc</keyword>
<sequence length="370" mass="39729">NSGGRRGSRSFRGHGRGYNGHRLPNTGDRGTGRGGGRGGPQCFQKHGASSASQQEPSTENIKSTVEVGPLAALPKETAQTAVPPKASPSTPAVEKAPSSRRPPQGAWCELCRVECTSLEILEQHKNGKRHKKNLQKTEGSKSGLKPGIEKQNGKKLAAKPENKGSQHPDSAQEGEEKKAIENLLAESVGSEISVEPKQQINGEKPTVVTVEETPRIDCSDSQRHRMKRKMRGGQGGKCTKTLEASRPKIGPRKRKAVIPLICDLCNVKCDTEEAFDGHLSGKKYTAKLKRFGPVGIEVLYPPNPIAQSMLLPQGNQETVHSPQGSHRAAGAYMPSQIRQAAPAASGLSLQYQQNHDQIAPENAVILAPEA</sequence>
<organism evidence="6 7">
    <name type="scientific">Theobroma cacao</name>
    <name type="common">Cacao</name>
    <name type="synonym">Cocoa</name>
    <dbReference type="NCBI Taxonomy" id="3641"/>
    <lineage>
        <taxon>Eukaryota</taxon>
        <taxon>Viridiplantae</taxon>
        <taxon>Streptophyta</taxon>
        <taxon>Embryophyta</taxon>
        <taxon>Tracheophyta</taxon>
        <taxon>Spermatophyta</taxon>
        <taxon>Magnoliopsida</taxon>
        <taxon>eudicotyledons</taxon>
        <taxon>Gunneridae</taxon>
        <taxon>Pentapetalae</taxon>
        <taxon>rosids</taxon>
        <taxon>malvids</taxon>
        <taxon>Malvales</taxon>
        <taxon>Malvaceae</taxon>
        <taxon>Byttnerioideae</taxon>
        <taxon>Theobroma</taxon>
    </lineage>
</organism>
<dbReference type="Pfam" id="PF12874">
    <property type="entry name" value="zf-met"/>
    <property type="match status" value="1"/>
</dbReference>
<protein>
    <submittedName>
        <fullName evidence="7">Uncharacterized protein LOC18606259</fullName>
    </submittedName>
</protein>
<feature type="compositionally biased region" description="Basic residues" evidence="4">
    <location>
        <begin position="1"/>
        <end position="15"/>
    </location>
</feature>
<dbReference type="InterPro" id="IPR022755">
    <property type="entry name" value="Znf_C2H2_jaz"/>
</dbReference>
<dbReference type="PANTHER" id="PTHR47487">
    <property type="entry name" value="OS06G0651300 PROTEIN-RELATED"/>
    <property type="match status" value="1"/>
</dbReference>
<evidence type="ECO:0000256" key="1">
    <source>
        <dbReference type="ARBA" id="ARBA00022723"/>
    </source>
</evidence>
<feature type="region of interest" description="Disordered" evidence="4">
    <location>
        <begin position="1"/>
        <end position="106"/>
    </location>
</feature>
<evidence type="ECO:0000256" key="4">
    <source>
        <dbReference type="SAM" id="MobiDB-lite"/>
    </source>
</evidence>
<dbReference type="Proteomes" id="UP000694886">
    <property type="component" value="Chromosome 3"/>
</dbReference>
<dbReference type="SMART" id="SM00451">
    <property type="entry name" value="ZnF_U1"/>
    <property type="match status" value="2"/>
</dbReference>
<dbReference type="GeneID" id="18606259"/>
<dbReference type="KEGG" id="tcc:18606259"/>
<dbReference type="GO" id="GO:0003676">
    <property type="term" value="F:nucleic acid binding"/>
    <property type="evidence" value="ECO:0007669"/>
    <property type="project" value="InterPro"/>
</dbReference>
<dbReference type="RefSeq" id="XP_017972626.1">
    <property type="nucleotide sequence ID" value="XM_018117137.1"/>
</dbReference>
<reference evidence="6" key="1">
    <citation type="journal article" date="1997" name="Nucleic Acids Res.">
        <title>tRNAscan-SE: a program for improved detection of transfer RNA genes in genomic sequence.</title>
        <authorList>
            <person name="Lowe T.M."/>
            <person name="Eddy S.R."/>
        </authorList>
    </citation>
    <scope>NUCLEOTIDE SEQUENCE [LARGE SCALE GENOMIC DNA]</scope>
    <source>
        <strain evidence="6">r\B97-61/B2</strain>
    </source>
</reference>
<feature type="region of interest" description="Disordered" evidence="4">
    <location>
        <begin position="121"/>
        <end position="182"/>
    </location>
</feature>
<keyword evidence="2" id="KW-0863">Zinc-finger</keyword>
<feature type="region of interest" description="Disordered" evidence="4">
    <location>
        <begin position="219"/>
        <end position="241"/>
    </location>
</feature>
<dbReference type="GO" id="GO:0008270">
    <property type="term" value="F:zinc ion binding"/>
    <property type="evidence" value="ECO:0007669"/>
    <property type="project" value="UniProtKB-KW"/>
</dbReference>
<evidence type="ECO:0000256" key="3">
    <source>
        <dbReference type="ARBA" id="ARBA00022833"/>
    </source>
</evidence>
<dbReference type="Gene3D" id="3.30.160.60">
    <property type="entry name" value="Classic Zinc Finger"/>
    <property type="match status" value="2"/>
</dbReference>
<name>A0AB32W3V4_THECC</name>
<feature type="compositionally biased region" description="Basic and acidic residues" evidence="4">
    <location>
        <begin position="147"/>
        <end position="166"/>
    </location>
</feature>
<dbReference type="SUPFAM" id="SSF57667">
    <property type="entry name" value="beta-beta-alpha zinc fingers"/>
    <property type="match status" value="2"/>
</dbReference>
<feature type="domain" description="U1-type" evidence="5">
    <location>
        <begin position="257"/>
        <end position="291"/>
    </location>
</feature>
<evidence type="ECO:0000259" key="5">
    <source>
        <dbReference type="SMART" id="SM00451"/>
    </source>
</evidence>
<dbReference type="InterPro" id="IPR036236">
    <property type="entry name" value="Znf_C2H2_sf"/>
</dbReference>
<dbReference type="AlphaFoldDB" id="A0AB32W3V4"/>
<dbReference type="Pfam" id="PF12171">
    <property type="entry name" value="zf-C2H2_jaz"/>
    <property type="match status" value="1"/>
</dbReference>
<evidence type="ECO:0000313" key="6">
    <source>
        <dbReference type="Proteomes" id="UP000694886"/>
    </source>
</evidence>
<dbReference type="PANTHER" id="PTHR47487:SF12">
    <property type="entry name" value="GLUTENIN, HIGH MOLECULAR WEIGHT SUBUNIT DX5-LIKE"/>
    <property type="match status" value="1"/>
</dbReference>
<gene>
    <name evidence="7" type="primary">LOC18606259</name>
</gene>
<dbReference type="Gramene" id="Tc03v2_t020910.1">
    <property type="protein sequence ID" value="Tc03v2_p020910.1"/>
    <property type="gene ID" value="Tc03v2_g020910"/>
</dbReference>
<proteinExistence type="predicted"/>
<feature type="compositionally biased region" description="Polar residues" evidence="4">
    <location>
        <begin position="47"/>
        <end position="63"/>
    </location>
</feature>
<accession>A0AB32W3V4</accession>
<reference evidence="7" key="2">
    <citation type="submission" date="2025-08" db="UniProtKB">
        <authorList>
            <consortium name="RefSeq"/>
        </authorList>
    </citation>
    <scope>IDENTIFICATION</scope>
</reference>
<evidence type="ECO:0000313" key="7">
    <source>
        <dbReference type="RefSeq" id="XP_017972626.1"/>
    </source>
</evidence>